<dbReference type="FunFam" id="3.40.50.300:FF:000366">
    <property type="entry name" value="GTPase, IMAP family member 2"/>
    <property type="match status" value="1"/>
</dbReference>
<dbReference type="PROSITE" id="PS51720">
    <property type="entry name" value="G_AIG1"/>
    <property type="match status" value="1"/>
</dbReference>
<evidence type="ECO:0000313" key="7">
    <source>
        <dbReference type="Proteomes" id="UP000683360"/>
    </source>
</evidence>
<comment type="similarity">
    <text evidence="1">Belongs to the TRAFAC class TrmE-Era-EngA-EngB-Septin-like GTPase superfamily. AIG1/Toc34/Toc159-like paraseptin GTPase family. IAN subfamily.</text>
</comment>
<feature type="transmembrane region" description="Helical" evidence="4">
    <location>
        <begin position="304"/>
        <end position="329"/>
    </location>
</feature>
<evidence type="ECO:0000256" key="1">
    <source>
        <dbReference type="ARBA" id="ARBA00008535"/>
    </source>
</evidence>
<dbReference type="InterPro" id="IPR006703">
    <property type="entry name" value="G_AIG1"/>
</dbReference>
<sequence length="340" mass="38214">MFKLNLLSTIHTDIVLSHELVRHKMAAEMIHKRDDNEDNRWKTDLQTIIKNELRVLIIGKSGHGKSETGNTLLRKRVFDSGLSPNPLTTTFRFGTKEINNRNIVIVDGPGLFFDSGFTEVNMKKELAKATALLAPGPNVFILIVGLNKFDESEIRAIDMYKNAFGEELMKYLIVVFTRGDELIRNGLLIKDYVNKFEEGPVKTFLADCDDRYTSINNIATADIKDTEANRILEMIFALEIKNGGQIYQNAEFIKAEKEVENRIKEMVNKSTESLTHEDILALRASVRSEIVEEASWFKTMIGSFIVGFGTAIAFYLSGPGAVVGGMALVTRIAKSFPKRL</sequence>
<dbReference type="AlphaFoldDB" id="A0A8S3TC84"/>
<protein>
    <recommendedName>
        <fullName evidence="5">AIG1-type G domain-containing protein</fullName>
    </recommendedName>
</protein>
<dbReference type="Proteomes" id="UP000683360">
    <property type="component" value="Unassembled WGS sequence"/>
</dbReference>
<keyword evidence="4" id="KW-0812">Transmembrane</keyword>
<evidence type="ECO:0000256" key="3">
    <source>
        <dbReference type="ARBA" id="ARBA00023134"/>
    </source>
</evidence>
<dbReference type="InterPro" id="IPR045058">
    <property type="entry name" value="GIMA/IAN/Toc"/>
</dbReference>
<keyword evidence="4" id="KW-1133">Transmembrane helix</keyword>
<accession>A0A8S3TC84</accession>
<organism evidence="6 7">
    <name type="scientific">Mytilus edulis</name>
    <name type="common">Blue mussel</name>
    <dbReference type="NCBI Taxonomy" id="6550"/>
    <lineage>
        <taxon>Eukaryota</taxon>
        <taxon>Metazoa</taxon>
        <taxon>Spiralia</taxon>
        <taxon>Lophotrochozoa</taxon>
        <taxon>Mollusca</taxon>
        <taxon>Bivalvia</taxon>
        <taxon>Autobranchia</taxon>
        <taxon>Pteriomorphia</taxon>
        <taxon>Mytilida</taxon>
        <taxon>Mytiloidea</taxon>
        <taxon>Mytilidae</taxon>
        <taxon>Mytilinae</taxon>
        <taxon>Mytilus</taxon>
    </lineage>
</organism>
<evidence type="ECO:0000313" key="6">
    <source>
        <dbReference type="EMBL" id="CAG2229015.1"/>
    </source>
</evidence>
<evidence type="ECO:0000259" key="5">
    <source>
        <dbReference type="PROSITE" id="PS51720"/>
    </source>
</evidence>
<gene>
    <name evidence="6" type="ORF">MEDL_41930</name>
</gene>
<keyword evidence="2" id="KW-0547">Nucleotide-binding</keyword>
<dbReference type="PANTHER" id="PTHR10903">
    <property type="entry name" value="GTPASE, IMAP FAMILY MEMBER-RELATED"/>
    <property type="match status" value="1"/>
</dbReference>
<dbReference type="EMBL" id="CAJPWZ010002015">
    <property type="protein sequence ID" value="CAG2229015.1"/>
    <property type="molecule type" value="Genomic_DNA"/>
</dbReference>
<keyword evidence="4" id="KW-0472">Membrane</keyword>
<keyword evidence="7" id="KW-1185">Reference proteome</keyword>
<dbReference type="Pfam" id="PF04548">
    <property type="entry name" value="AIG1"/>
    <property type="match status" value="1"/>
</dbReference>
<dbReference type="GO" id="GO:0005525">
    <property type="term" value="F:GTP binding"/>
    <property type="evidence" value="ECO:0007669"/>
    <property type="project" value="UniProtKB-KW"/>
</dbReference>
<feature type="domain" description="AIG1-type G" evidence="5">
    <location>
        <begin position="50"/>
        <end position="256"/>
    </location>
</feature>
<dbReference type="OrthoDB" id="431287at2759"/>
<dbReference type="InterPro" id="IPR027417">
    <property type="entry name" value="P-loop_NTPase"/>
</dbReference>
<dbReference type="SUPFAM" id="SSF52540">
    <property type="entry name" value="P-loop containing nucleoside triphosphate hydrolases"/>
    <property type="match status" value="1"/>
</dbReference>
<dbReference type="PANTHER" id="PTHR10903:SF184">
    <property type="entry name" value="GTP-BINDING PROTEIN A"/>
    <property type="match status" value="1"/>
</dbReference>
<reference evidence="6" key="1">
    <citation type="submission" date="2021-03" db="EMBL/GenBank/DDBJ databases">
        <authorList>
            <person name="Bekaert M."/>
        </authorList>
    </citation>
    <scope>NUCLEOTIDE SEQUENCE</scope>
</reference>
<name>A0A8S3TC84_MYTED</name>
<proteinExistence type="inferred from homology"/>
<evidence type="ECO:0000256" key="2">
    <source>
        <dbReference type="ARBA" id="ARBA00022741"/>
    </source>
</evidence>
<evidence type="ECO:0000256" key="4">
    <source>
        <dbReference type="SAM" id="Phobius"/>
    </source>
</evidence>
<keyword evidence="3" id="KW-0342">GTP-binding</keyword>
<dbReference type="Gene3D" id="3.40.50.300">
    <property type="entry name" value="P-loop containing nucleotide triphosphate hydrolases"/>
    <property type="match status" value="1"/>
</dbReference>
<comment type="caution">
    <text evidence="6">The sequence shown here is derived from an EMBL/GenBank/DDBJ whole genome shotgun (WGS) entry which is preliminary data.</text>
</comment>